<dbReference type="PROSITE" id="PS50111">
    <property type="entry name" value="CHEMOTAXIS_TRANSDUC_2"/>
    <property type="match status" value="1"/>
</dbReference>
<evidence type="ECO:0000313" key="13">
    <source>
        <dbReference type="EMBL" id="WNQ09529.1"/>
    </source>
</evidence>
<dbReference type="InterPro" id="IPR004090">
    <property type="entry name" value="Chemotax_Me-accpt_rcpt"/>
</dbReference>
<evidence type="ECO:0000256" key="3">
    <source>
        <dbReference type="ARBA" id="ARBA00022481"/>
    </source>
</evidence>
<dbReference type="Pfam" id="PF00672">
    <property type="entry name" value="HAMP"/>
    <property type="match status" value="1"/>
</dbReference>
<dbReference type="InterPro" id="IPR003660">
    <property type="entry name" value="HAMP_dom"/>
</dbReference>
<keyword evidence="5" id="KW-0812">Transmembrane</keyword>
<keyword evidence="2" id="KW-1003">Cell membrane</keyword>
<keyword evidence="4" id="KW-0145">Chemotaxis</keyword>
<dbReference type="SUPFAM" id="SSF103190">
    <property type="entry name" value="Sensory domain-like"/>
    <property type="match status" value="1"/>
</dbReference>
<comment type="similarity">
    <text evidence="9">Belongs to the methyl-accepting chemotaxis (MCP) protein family.</text>
</comment>
<reference evidence="13 14" key="1">
    <citation type="submission" date="2022-02" db="EMBL/GenBank/DDBJ databases">
        <title>Paenibacillus sp. MBLB1776 Whole Genome Shotgun Sequencing.</title>
        <authorList>
            <person name="Hwang C.Y."/>
            <person name="Cho E.-S."/>
            <person name="Seo M.-J."/>
        </authorList>
    </citation>
    <scope>NUCLEOTIDE SEQUENCE [LARGE SCALE GENOMIC DNA]</scope>
    <source>
        <strain evidence="13 14">MBLB1776</strain>
    </source>
</reference>
<dbReference type="InterPro" id="IPR033479">
    <property type="entry name" value="dCache_1"/>
</dbReference>
<dbReference type="PROSITE" id="PS50885">
    <property type="entry name" value="HAMP"/>
    <property type="match status" value="1"/>
</dbReference>
<dbReference type="CDD" id="cd18773">
    <property type="entry name" value="PDC1_HK_sensor"/>
    <property type="match status" value="1"/>
</dbReference>
<evidence type="ECO:0000256" key="9">
    <source>
        <dbReference type="ARBA" id="ARBA00029447"/>
    </source>
</evidence>
<evidence type="ECO:0000259" key="11">
    <source>
        <dbReference type="PROSITE" id="PS50111"/>
    </source>
</evidence>
<evidence type="ECO:0000259" key="12">
    <source>
        <dbReference type="PROSITE" id="PS50885"/>
    </source>
</evidence>
<dbReference type="EMBL" id="CP130318">
    <property type="protein sequence ID" value="WNQ09529.1"/>
    <property type="molecule type" value="Genomic_DNA"/>
</dbReference>
<feature type="domain" description="Methyl-accepting transducer" evidence="11">
    <location>
        <begin position="355"/>
        <end position="592"/>
    </location>
</feature>
<comment type="subcellular location">
    <subcellularLocation>
        <location evidence="1">Cell membrane</location>
        <topology evidence="1">Multi-pass membrane protein</topology>
    </subcellularLocation>
</comment>
<dbReference type="SMART" id="SM00283">
    <property type="entry name" value="MA"/>
    <property type="match status" value="1"/>
</dbReference>
<dbReference type="Pfam" id="PF00015">
    <property type="entry name" value="MCPsignal"/>
    <property type="match status" value="1"/>
</dbReference>
<evidence type="ECO:0000256" key="7">
    <source>
        <dbReference type="ARBA" id="ARBA00023136"/>
    </source>
</evidence>
<feature type="domain" description="HAMP" evidence="12">
    <location>
        <begin position="284"/>
        <end position="336"/>
    </location>
</feature>
<protein>
    <submittedName>
        <fullName evidence="13">Methyl-accepting chemotaxis protein</fullName>
    </submittedName>
</protein>
<dbReference type="PRINTS" id="PR00260">
    <property type="entry name" value="CHEMTRNSDUCR"/>
</dbReference>
<dbReference type="RefSeq" id="WP_315603301.1">
    <property type="nucleotide sequence ID" value="NZ_CP130318.1"/>
</dbReference>
<keyword evidence="3" id="KW-0488">Methylation</keyword>
<dbReference type="AlphaFoldDB" id="A0AA96LAG6"/>
<evidence type="ECO:0000256" key="10">
    <source>
        <dbReference type="PROSITE-ProRule" id="PRU00284"/>
    </source>
</evidence>
<evidence type="ECO:0000256" key="1">
    <source>
        <dbReference type="ARBA" id="ARBA00004651"/>
    </source>
</evidence>
<evidence type="ECO:0000256" key="5">
    <source>
        <dbReference type="ARBA" id="ARBA00022692"/>
    </source>
</evidence>
<sequence length="642" mass="69116">MASFLLILLIPSFGIGYFSFDSARDTLRDQIHSSAETNVRAVNQMIEQYIQPVVKETELLSEQLSTDSVDNQDREVRKRLDQWIAKHPEIELVTIGNHNGAWMKAPDPGKLEYDPRQRDWYIQAMSSPGRITISKPYPSTTTKKPVITIAQTFPDGKGAVGFNLDLQKLSEMLHEVKIGQQGYVYLLDGDSKYIVHPKNPPGTAAAGSQYEYMLKNDSGTIAYRLNGKPKEALFATNALTGWKIAGTMEVAEYSEAARPILIRTVEVVAGSILVFSLMAWLFLRTILGPLRELQQGADRIKAGDLGGRIRLTRRDEFGALGGSFNEMAASLSALVREMADTSGQLAASSQQMTAITEQTADSVQHVTESIQQVAGAGEIQSRAAGETSLAAQEMAEGIQKVASAAGEMAASAAQSERHAQAGGAAVQELSGQMMSIRQAVDESADTIAGLSRLSAQIRDMNDAIANMAGQTNILSLNASIEAARAGEHGRGFAVVAEEIRKLADQSKRTADNIQDVILQMAGLIDAAAGGMSEKVAKEMDKGSEVTLKVGSAFRDMEESTERIVGQIHDVTAVAEQMSANAEEVAAAMEEISSSAQQAASHIQSVSAASEEQLASMEELTSSSAHLSGMAEKLQRMIDRFTL</sequence>
<dbReference type="PANTHER" id="PTHR32089">
    <property type="entry name" value="METHYL-ACCEPTING CHEMOTAXIS PROTEIN MCPB"/>
    <property type="match status" value="1"/>
</dbReference>
<evidence type="ECO:0000313" key="14">
    <source>
        <dbReference type="Proteomes" id="UP001305702"/>
    </source>
</evidence>
<dbReference type="KEGG" id="paun:MJA45_18060"/>
<organism evidence="13 14">
    <name type="scientific">Paenibacillus aurantius</name>
    <dbReference type="NCBI Taxonomy" id="2918900"/>
    <lineage>
        <taxon>Bacteria</taxon>
        <taxon>Bacillati</taxon>
        <taxon>Bacillota</taxon>
        <taxon>Bacilli</taxon>
        <taxon>Bacillales</taxon>
        <taxon>Paenibacillaceae</taxon>
        <taxon>Paenibacillus</taxon>
    </lineage>
</organism>
<dbReference type="CDD" id="cd12912">
    <property type="entry name" value="PDC2_MCP_like"/>
    <property type="match status" value="1"/>
</dbReference>
<dbReference type="PANTHER" id="PTHR32089:SF114">
    <property type="entry name" value="METHYL-ACCEPTING CHEMOTAXIS PROTEIN MCPB"/>
    <property type="match status" value="1"/>
</dbReference>
<keyword evidence="7" id="KW-0472">Membrane</keyword>
<evidence type="ECO:0000256" key="6">
    <source>
        <dbReference type="ARBA" id="ARBA00022989"/>
    </source>
</evidence>
<dbReference type="InterPro" id="IPR029151">
    <property type="entry name" value="Sensor-like_sf"/>
</dbReference>
<dbReference type="Proteomes" id="UP001305702">
    <property type="component" value="Chromosome"/>
</dbReference>
<dbReference type="GO" id="GO:0005886">
    <property type="term" value="C:plasma membrane"/>
    <property type="evidence" value="ECO:0007669"/>
    <property type="project" value="UniProtKB-SubCell"/>
</dbReference>
<keyword evidence="8 10" id="KW-0807">Transducer</keyword>
<dbReference type="SMART" id="SM00304">
    <property type="entry name" value="HAMP"/>
    <property type="match status" value="3"/>
</dbReference>
<dbReference type="Pfam" id="PF02743">
    <property type="entry name" value="dCache_1"/>
    <property type="match status" value="1"/>
</dbReference>
<dbReference type="Gene3D" id="1.10.287.950">
    <property type="entry name" value="Methyl-accepting chemotaxis protein"/>
    <property type="match status" value="1"/>
</dbReference>
<name>A0AA96LAG6_9BACL</name>
<accession>A0AA96LAG6</accession>
<dbReference type="SUPFAM" id="SSF58104">
    <property type="entry name" value="Methyl-accepting chemotaxis protein (MCP) signaling domain"/>
    <property type="match status" value="1"/>
</dbReference>
<dbReference type="Gene3D" id="3.30.450.20">
    <property type="entry name" value="PAS domain"/>
    <property type="match status" value="2"/>
</dbReference>
<evidence type="ECO:0000256" key="2">
    <source>
        <dbReference type="ARBA" id="ARBA00022475"/>
    </source>
</evidence>
<evidence type="ECO:0000256" key="4">
    <source>
        <dbReference type="ARBA" id="ARBA00022500"/>
    </source>
</evidence>
<keyword evidence="14" id="KW-1185">Reference proteome</keyword>
<dbReference type="GO" id="GO:0006935">
    <property type="term" value="P:chemotaxis"/>
    <property type="evidence" value="ECO:0007669"/>
    <property type="project" value="UniProtKB-KW"/>
</dbReference>
<keyword evidence="6" id="KW-1133">Transmembrane helix</keyword>
<dbReference type="GO" id="GO:0007165">
    <property type="term" value="P:signal transduction"/>
    <property type="evidence" value="ECO:0007669"/>
    <property type="project" value="UniProtKB-KW"/>
</dbReference>
<dbReference type="GO" id="GO:0004888">
    <property type="term" value="F:transmembrane signaling receptor activity"/>
    <property type="evidence" value="ECO:0007669"/>
    <property type="project" value="InterPro"/>
</dbReference>
<proteinExistence type="inferred from homology"/>
<dbReference type="CDD" id="cd06225">
    <property type="entry name" value="HAMP"/>
    <property type="match status" value="1"/>
</dbReference>
<dbReference type="Gene3D" id="6.10.340.10">
    <property type="match status" value="1"/>
</dbReference>
<dbReference type="InterPro" id="IPR004089">
    <property type="entry name" value="MCPsignal_dom"/>
</dbReference>
<evidence type="ECO:0000256" key="8">
    <source>
        <dbReference type="ARBA" id="ARBA00023224"/>
    </source>
</evidence>
<gene>
    <name evidence="13" type="ORF">MJA45_18060</name>
</gene>